<dbReference type="RefSeq" id="XP_007441734.1">
    <property type="nucleotide sequence ID" value="XM_007441672.3"/>
</dbReference>
<dbReference type="Proteomes" id="UP000695026">
    <property type="component" value="Unplaced"/>
</dbReference>
<dbReference type="OMA" id="QTNENEM"/>
<evidence type="ECO:0000256" key="3">
    <source>
        <dbReference type="ARBA" id="ARBA00022989"/>
    </source>
</evidence>
<dbReference type="InterPro" id="IPR045232">
    <property type="entry name" value="FAM234"/>
</dbReference>
<name>A0A9F2RB95_PYTBI</name>
<dbReference type="PANTHER" id="PTHR21419">
    <property type="match status" value="1"/>
</dbReference>
<dbReference type="GeneID" id="103064248"/>
<protein>
    <submittedName>
        <fullName evidence="7">Protein FAM234A</fullName>
    </submittedName>
</protein>
<keyword evidence="6" id="KW-1185">Reference proteome</keyword>
<evidence type="ECO:0000256" key="4">
    <source>
        <dbReference type="ARBA" id="ARBA00023136"/>
    </source>
</evidence>
<evidence type="ECO:0000256" key="2">
    <source>
        <dbReference type="ARBA" id="ARBA00022692"/>
    </source>
</evidence>
<dbReference type="AlphaFoldDB" id="A0A9F2RB95"/>
<proteinExistence type="predicted"/>
<evidence type="ECO:0000256" key="1">
    <source>
        <dbReference type="ARBA" id="ARBA00004167"/>
    </source>
</evidence>
<accession>A0A9F2RB95</accession>
<comment type="subcellular location">
    <subcellularLocation>
        <location evidence="1">Membrane</location>
        <topology evidence="1">Single-pass membrane protein</topology>
    </subcellularLocation>
</comment>
<gene>
    <name evidence="7" type="primary">FAM234A</name>
</gene>
<dbReference type="GO" id="GO:0016020">
    <property type="term" value="C:membrane"/>
    <property type="evidence" value="ECO:0007669"/>
    <property type="project" value="UniProtKB-SubCell"/>
</dbReference>
<reference evidence="7" key="1">
    <citation type="submission" date="2025-08" db="UniProtKB">
        <authorList>
            <consortium name="RefSeq"/>
        </authorList>
    </citation>
    <scope>IDENTIFICATION</scope>
    <source>
        <tissue evidence="7">Liver</tissue>
    </source>
</reference>
<evidence type="ECO:0000259" key="5">
    <source>
        <dbReference type="Pfam" id="PF23727"/>
    </source>
</evidence>
<dbReference type="CTD" id="83986"/>
<sequence length="437" mass="47580">MGAPSSCPFSAGFASPCAFLAAHSGTNGSTLWERPVAEDLLLVDCSAEHGGSPACLVIGSPAFLALLDLETGQTRWHEAASFGVNSTVLSPLLKIPDINRDGVPDFLVFAAAGEEIKSFFYSGTSGTQMKFSGSLRLPGWIGHLLHITKSGAHYVLFYTAKALFAYSLNQLYHMAVGAASPALADLKEDAHWERVIQHRAQEVPLASSGDIQYVTKMSEKPGSHILVARSAMLELVNGQQLGSLWVVGVPHILSEPVLGAFGADEIAMAVESRVRHKTKKITIVDGSSGAIKWEVELLSETRSPKPATLATADRRSVFLFWGLYQEERNGTGSGQGAQQQRLYLFHPSLPNTLLELTNSTEPIVAFEGLLFERSRHACYVLLAGPQAGSSPGRVVLSKRKLKEDIFGSHVIWLNQMPQDTDQNVRDHFHRMRFRSFG</sequence>
<keyword evidence="4" id="KW-0472">Membrane</keyword>
<dbReference type="GO" id="GO:0009986">
    <property type="term" value="C:cell surface"/>
    <property type="evidence" value="ECO:0007669"/>
    <property type="project" value="TreeGrafter"/>
</dbReference>
<dbReference type="PANTHER" id="PTHR21419:SF7">
    <property type="entry name" value="PROTEIN FAM234A"/>
    <property type="match status" value="1"/>
</dbReference>
<keyword evidence="3" id="KW-1133">Transmembrane helix</keyword>
<dbReference type="OrthoDB" id="6364780at2759"/>
<dbReference type="Pfam" id="PF23727">
    <property type="entry name" value="Beta-prop_FAM234A_B"/>
    <property type="match status" value="1"/>
</dbReference>
<evidence type="ECO:0000313" key="6">
    <source>
        <dbReference type="Proteomes" id="UP000695026"/>
    </source>
</evidence>
<feature type="domain" description="FAM234A/B beta-propeller" evidence="5">
    <location>
        <begin position="9"/>
        <end position="434"/>
    </location>
</feature>
<organism evidence="6 7">
    <name type="scientific">Python bivittatus</name>
    <name type="common">Burmese python</name>
    <name type="synonym">Python molurus bivittatus</name>
    <dbReference type="NCBI Taxonomy" id="176946"/>
    <lineage>
        <taxon>Eukaryota</taxon>
        <taxon>Metazoa</taxon>
        <taxon>Chordata</taxon>
        <taxon>Craniata</taxon>
        <taxon>Vertebrata</taxon>
        <taxon>Euteleostomi</taxon>
        <taxon>Lepidosauria</taxon>
        <taxon>Squamata</taxon>
        <taxon>Bifurcata</taxon>
        <taxon>Unidentata</taxon>
        <taxon>Episquamata</taxon>
        <taxon>Toxicofera</taxon>
        <taxon>Serpentes</taxon>
        <taxon>Henophidia</taxon>
        <taxon>Pythonidae</taxon>
        <taxon>Python</taxon>
    </lineage>
</organism>
<dbReference type="KEGG" id="pbi:103064248"/>
<keyword evidence="2" id="KW-0812">Transmembrane</keyword>
<evidence type="ECO:0000313" key="7">
    <source>
        <dbReference type="RefSeq" id="XP_007441734.1"/>
    </source>
</evidence>
<dbReference type="InterPro" id="IPR055409">
    <property type="entry name" value="Beta-prop_FAM234A_B"/>
</dbReference>